<evidence type="ECO:0000256" key="17">
    <source>
        <dbReference type="SAM" id="SignalP"/>
    </source>
</evidence>
<dbReference type="PROSITE" id="PS01156">
    <property type="entry name" value="TONB_DEPENDENT_REC_2"/>
    <property type="match status" value="1"/>
</dbReference>
<dbReference type="GO" id="GO:0015891">
    <property type="term" value="P:siderophore transport"/>
    <property type="evidence" value="ECO:0007669"/>
    <property type="project" value="InterPro"/>
</dbReference>
<keyword evidence="21" id="KW-1185">Reference proteome</keyword>
<comment type="subcellular location">
    <subcellularLocation>
        <location evidence="1 14">Cell outer membrane</location>
        <topology evidence="1 14">Multi-pass membrane protein</topology>
    </subcellularLocation>
</comment>
<evidence type="ECO:0000313" key="21">
    <source>
        <dbReference type="Proteomes" id="UP000546173"/>
    </source>
</evidence>
<dbReference type="NCBIfam" id="TIGR01783">
    <property type="entry name" value="TonB-siderophor"/>
    <property type="match status" value="1"/>
</dbReference>
<evidence type="ECO:0000259" key="19">
    <source>
        <dbReference type="Pfam" id="PF07715"/>
    </source>
</evidence>
<dbReference type="Pfam" id="PF07715">
    <property type="entry name" value="Plug"/>
    <property type="match status" value="1"/>
</dbReference>
<evidence type="ECO:0000259" key="18">
    <source>
        <dbReference type="Pfam" id="PF00593"/>
    </source>
</evidence>
<evidence type="ECO:0000256" key="8">
    <source>
        <dbReference type="ARBA" id="ARBA00023004"/>
    </source>
</evidence>
<evidence type="ECO:0000256" key="10">
    <source>
        <dbReference type="ARBA" id="ARBA00023077"/>
    </source>
</evidence>
<comment type="similarity">
    <text evidence="2 14 16">Belongs to the TonB-dependent receptor family.</text>
</comment>
<dbReference type="Gene3D" id="2.170.130.10">
    <property type="entry name" value="TonB-dependent receptor, plug domain"/>
    <property type="match status" value="1"/>
</dbReference>
<dbReference type="PROSITE" id="PS52016">
    <property type="entry name" value="TONB_DEPENDENT_REC_3"/>
    <property type="match status" value="1"/>
</dbReference>
<dbReference type="GO" id="GO:0038023">
    <property type="term" value="F:signaling receptor activity"/>
    <property type="evidence" value="ECO:0007669"/>
    <property type="project" value="InterPro"/>
</dbReference>
<dbReference type="AlphaFoldDB" id="A0A7X1KVR2"/>
<evidence type="ECO:0000256" key="6">
    <source>
        <dbReference type="ARBA" id="ARBA00022692"/>
    </source>
</evidence>
<dbReference type="InterPro" id="IPR039426">
    <property type="entry name" value="TonB-dep_rcpt-like"/>
</dbReference>
<evidence type="ECO:0000313" key="20">
    <source>
        <dbReference type="EMBL" id="MBC2680730.1"/>
    </source>
</evidence>
<gene>
    <name evidence="20" type="ORF">H7993_20265</name>
</gene>
<feature type="chain" id="PRO_5031514666" evidence="17">
    <location>
        <begin position="25"/>
        <end position="731"/>
    </location>
</feature>
<keyword evidence="11 14" id="KW-0472">Membrane</keyword>
<evidence type="ECO:0000256" key="13">
    <source>
        <dbReference type="ARBA" id="ARBA00023237"/>
    </source>
</evidence>
<evidence type="ECO:0000256" key="1">
    <source>
        <dbReference type="ARBA" id="ARBA00004571"/>
    </source>
</evidence>
<dbReference type="GO" id="GO:0015344">
    <property type="term" value="F:siderophore uptake transmembrane transporter activity"/>
    <property type="evidence" value="ECO:0007669"/>
    <property type="project" value="TreeGrafter"/>
</dbReference>
<keyword evidence="4 14" id="KW-1134">Transmembrane beta strand</keyword>
<dbReference type="PANTHER" id="PTHR32552">
    <property type="entry name" value="FERRICHROME IRON RECEPTOR-RELATED"/>
    <property type="match status" value="1"/>
</dbReference>
<dbReference type="InterPro" id="IPR037066">
    <property type="entry name" value="Plug_dom_sf"/>
</dbReference>
<name>A0A7X1KVR2_9PSED</name>
<sequence length="731" mass="78536">MVLRFPSRPTLLAVCCSVSIGAHAADALVLDATSIDAQTNKTTKGASPDVFAGGQVARGGQMGVLGNQDNMDVPFTLTSYTSKLIEDQQAEDVGDVLLNDPSVRQSFGFGNQAQVFVIRGLPLSSDDISYNGLYGVLPRQIISTDAVERVEVFKGPNAFINGVSPTGTGLGGSVNLVPKRAGDEPIRRYTQDISTDGRVGEHLDLGQRFGEDNRFGARVNLAQREGDTAIDDESQRTKLFTLGLDYRGDNFRLSGDFGYQKQRINSLRNSVRLGTITSIPRAPDANHNYGQDWTYSQTEDTFGMLRGEWDLNEDWTAYVAGGAKHTRENGVYGTPVLTNSNTGAATIGGSKIPHDEDNATFMTGINGNLQTGPVSHQISLGASSIWTEQRNAYEFYQSTGTTNIYNTASLAKPTAVSFAAGDMSDPGITGKTRNRSLAVSDTLGFFDDKVLVTAGLRRQQLLVQNYAYESTTGVGGSRTSMYDEAITTPVYGIVYKPVESVSLFANRIEGLSAGPTASGQVVNVGEAFPPGRTKQVEAGIKLDKQSWGATLAAFRIERPTDGFTQSFAAPGGGTVNVYVRDGKQVNRGVELSVFGEPVEGLRLMAGGTRLQSELEDTAGGLNDGNHAIGVPTFQLNATVDWDVPGLNGLALNARALRTGGQYADQANTLSLPTWNRFDAGARYTFKVERKAVTLRMNVENITDKNYWASANGGYLTQGEPRLVKFSGTVDF</sequence>
<protein>
    <submittedName>
        <fullName evidence="20">TonB-dependent siderophore receptor</fullName>
    </submittedName>
</protein>
<reference evidence="20 21" key="1">
    <citation type="submission" date="2020-08" db="EMBL/GenBank/DDBJ databases">
        <title>Pseudomonas sp. nov.</title>
        <authorList>
            <person name="Gieschler S."/>
            <person name="Fiedler G."/>
            <person name="Brinks E."/>
            <person name="Boehnlein C."/>
            <person name="Franz C.M.A.P."/>
            <person name="Kabisch J."/>
        </authorList>
    </citation>
    <scope>NUCLEOTIDE SEQUENCE [LARGE SCALE GENOMIC DNA]</scope>
    <source>
        <strain evidence="20 21">MBT-2</strain>
    </source>
</reference>
<dbReference type="SUPFAM" id="SSF56935">
    <property type="entry name" value="Porins"/>
    <property type="match status" value="1"/>
</dbReference>
<organism evidence="20 21">
    <name type="scientific">Pseudomonas baltica</name>
    <dbReference type="NCBI Taxonomy" id="2762576"/>
    <lineage>
        <taxon>Bacteria</taxon>
        <taxon>Pseudomonadati</taxon>
        <taxon>Pseudomonadota</taxon>
        <taxon>Gammaproteobacteria</taxon>
        <taxon>Pseudomonadales</taxon>
        <taxon>Pseudomonadaceae</taxon>
        <taxon>Pseudomonas</taxon>
    </lineage>
</organism>
<dbReference type="CDD" id="cd01347">
    <property type="entry name" value="ligand_gated_channel"/>
    <property type="match status" value="1"/>
</dbReference>
<evidence type="ECO:0000256" key="16">
    <source>
        <dbReference type="RuleBase" id="RU003357"/>
    </source>
</evidence>
<keyword evidence="12 20" id="KW-0675">Receptor</keyword>
<keyword evidence="7 17" id="KW-0732">Signal</keyword>
<evidence type="ECO:0000256" key="2">
    <source>
        <dbReference type="ARBA" id="ARBA00009810"/>
    </source>
</evidence>
<dbReference type="Proteomes" id="UP000546173">
    <property type="component" value="Unassembled WGS sequence"/>
</dbReference>
<dbReference type="RefSeq" id="WP_185795449.1">
    <property type="nucleotide sequence ID" value="NZ_JACMYH010000011.1"/>
</dbReference>
<evidence type="ECO:0000256" key="14">
    <source>
        <dbReference type="PROSITE-ProRule" id="PRU01360"/>
    </source>
</evidence>
<keyword evidence="5" id="KW-0410">Iron transport</keyword>
<dbReference type="PANTHER" id="PTHR32552:SF82">
    <property type="entry name" value="FCUA PROTEIN"/>
    <property type="match status" value="1"/>
</dbReference>
<feature type="domain" description="TonB-dependent receptor-like beta-barrel" evidence="18">
    <location>
        <begin position="245"/>
        <end position="701"/>
    </location>
</feature>
<keyword evidence="9" id="KW-0406">Ion transport</keyword>
<dbReference type="InterPro" id="IPR000531">
    <property type="entry name" value="Beta-barrel_TonB"/>
</dbReference>
<evidence type="ECO:0000256" key="7">
    <source>
        <dbReference type="ARBA" id="ARBA00022729"/>
    </source>
</evidence>
<dbReference type="Pfam" id="PF00593">
    <property type="entry name" value="TonB_dep_Rec_b-barrel"/>
    <property type="match status" value="1"/>
</dbReference>
<dbReference type="GO" id="GO:0009279">
    <property type="term" value="C:cell outer membrane"/>
    <property type="evidence" value="ECO:0007669"/>
    <property type="project" value="UniProtKB-SubCell"/>
</dbReference>
<evidence type="ECO:0000256" key="15">
    <source>
        <dbReference type="PROSITE-ProRule" id="PRU10144"/>
    </source>
</evidence>
<evidence type="ECO:0000256" key="12">
    <source>
        <dbReference type="ARBA" id="ARBA00023170"/>
    </source>
</evidence>
<evidence type="ECO:0000256" key="9">
    <source>
        <dbReference type="ARBA" id="ARBA00023065"/>
    </source>
</evidence>
<keyword evidence="8" id="KW-0408">Iron</keyword>
<keyword evidence="13 14" id="KW-0998">Cell outer membrane</keyword>
<feature type="domain" description="TonB-dependent receptor plug" evidence="19">
    <location>
        <begin position="70"/>
        <end position="164"/>
    </location>
</feature>
<evidence type="ECO:0000256" key="4">
    <source>
        <dbReference type="ARBA" id="ARBA00022452"/>
    </source>
</evidence>
<keyword evidence="3 14" id="KW-0813">Transport</keyword>
<evidence type="ECO:0000256" key="5">
    <source>
        <dbReference type="ARBA" id="ARBA00022496"/>
    </source>
</evidence>
<accession>A0A7X1KVR2</accession>
<comment type="caution">
    <text evidence="20">The sequence shown here is derived from an EMBL/GenBank/DDBJ whole genome shotgun (WGS) entry which is preliminary data.</text>
</comment>
<feature type="short sequence motif" description="TonB C-terminal box" evidence="15">
    <location>
        <begin position="714"/>
        <end position="731"/>
    </location>
</feature>
<dbReference type="InterPro" id="IPR010917">
    <property type="entry name" value="TonB_rcpt_CS"/>
</dbReference>
<proteinExistence type="inferred from homology"/>
<keyword evidence="10 16" id="KW-0798">TonB box</keyword>
<evidence type="ECO:0000256" key="3">
    <source>
        <dbReference type="ARBA" id="ARBA00022448"/>
    </source>
</evidence>
<dbReference type="InterPro" id="IPR012910">
    <property type="entry name" value="Plug_dom"/>
</dbReference>
<keyword evidence="6 14" id="KW-0812">Transmembrane</keyword>
<dbReference type="InterPro" id="IPR036942">
    <property type="entry name" value="Beta-barrel_TonB_sf"/>
</dbReference>
<dbReference type="Gene3D" id="2.40.170.20">
    <property type="entry name" value="TonB-dependent receptor, beta-barrel domain"/>
    <property type="match status" value="1"/>
</dbReference>
<evidence type="ECO:0000256" key="11">
    <source>
        <dbReference type="ARBA" id="ARBA00023136"/>
    </source>
</evidence>
<dbReference type="EMBL" id="JACMYH010000011">
    <property type="protein sequence ID" value="MBC2680730.1"/>
    <property type="molecule type" value="Genomic_DNA"/>
</dbReference>
<feature type="signal peptide" evidence="17">
    <location>
        <begin position="1"/>
        <end position="24"/>
    </location>
</feature>
<dbReference type="InterPro" id="IPR010105">
    <property type="entry name" value="TonB_sidphr_rcpt"/>
</dbReference>